<dbReference type="NCBIfam" id="TIGR01141">
    <property type="entry name" value="hisC"/>
    <property type="match status" value="1"/>
</dbReference>
<evidence type="ECO:0000256" key="7">
    <source>
        <dbReference type="ARBA" id="ARBA00022898"/>
    </source>
</evidence>
<dbReference type="InterPro" id="IPR015422">
    <property type="entry name" value="PyrdxlP-dep_Trfase_small"/>
</dbReference>
<dbReference type="InterPro" id="IPR004839">
    <property type="entry name" value="Aminotransferase_I/II_large"/>
</dbReference>
<dbReference type="PANTHER" id="PTHR43643">
    <property type="entry name" value="HISTIDINOL-PHOSPHATE AMINOTRANSFERASE 2"/>
    <property type="match status" value="1"/>
</dbReference>
<dbReference type="InterPro" id="IPR015421">
    <property type="entry name" value="PyrdxlP-dep_Trfase_major"/>
</dbReference>
<reference evidence="11 12" key="1">
    <citation type="submission" date="2024-04" db="EMBL/GenBank/DDBJ databases">
        <authorList>
            <person name="Abashina T."/>
            <person name="Shaikin A."/>
        </authorList>
    </citation>
    <scope>NUCLEOTIDE SEQUENCE [LARGE SCALE GENOMIC DNA]</scope>
    <source>
        <strain evidence="11 12">AAFK</strain>
    </source>
</reference>
<evidence type="ECO:0000256" key="3">
    <source>
        <dbReference type="ARBA" id="ARBA00007970"/>
    </source>
</evidence>
<dbReference type="EC" id="2.6.1.9" evidence="9"/>
<gene>
    <name evidence="9 11" type="primary">hisC</name>
    <name evidence="11" type="ORF">WOB96_01035</name>
</gene>
<sequence length="382" mass="41378">MATSSDNIFLSLTAPGVAGLTPYQPGKPIETLEREYGVSNAIKLASNENPLGPSPRALEALARVRADLARYPDGAAFSLKTALARHLDLTPEQFIIGNGSNEILELVTRAFVTPENEVIFSEHAFAVYAIMTQAVGSRARVARALEYGHDLDAMAALVNDRTRLVFVANPNNPTGTLLDAASLENFLEGVPAHVLVVLDEAYFEYVTAADHPDGTRWLARFPNLLVARTFSKIYGLAGLRVGYAMGNPQLISLLERVRQPFNVNAAALSAAEAALEDDTHLQRSRELNTQGMAQILDGIRKLNLSALPSAGNFLAIDLGQTAAPIYEGLLRQGVIVRPVANYGMPDFLRVTIGLPDENARFLRALEQVLSHHNPHELQGVNA</sequence>
<dbReference type="Proteomes" id="UP001446205">
    <property type="component" value="Unassembled WGS sequence"/>
</dbReference>
<dbReference type="HAMAP" id="MF_01023">
    <property type="entry name" value="HisC_aminotrans_2"/>
    <property type="match status" value="1"/>
</dbReference>
<dbReference type="Pfam" id="PF00155">
    <property type="entry name" value="Aminotran_1_2"/>
    <property type="match status" value="1"/>
</dbReference>
<dbReference type="InterPro" id="IPR050106">
    <property type="entry name" value="HistidinolP_aminotransfase"/>
</dbReference>
<keyword evidence="12" id="KW-1185">Reference proteome</keyword>
<dbReference type="Gene3D" id="3.90.1150.10">
    <property type="entry name" value="Aspartate Aminotransferase, domain 1"/>
    <property type="match status" value="1"/>
</dbReference>
<comment type="pathway">
    <text evidence="2 9">Amino-acid biosynthesis; L-histidine biosynthesis; L-histidine from 5-phospho-alpha-D-ribose 1-diphosphate: step 7/9.</text>
</comment>
<dbReference type="InterPro" id="IPR015424">
    <property type="entry name" value="PyrdxlP-dep_Trfase"/>
</dbReference>
<feature type="modified residue" description="N6-(pyridoxal phosphate)lysine" evidence="9">
    <location>
        <position position="232"/>
    </location>
</feature>
<evidence type="ECO:0000259" key="10">
    <source>
        <dbReference type="Pfam" id="PF00155"/>
    </source>
</evidence>
<dbReference type="EMBL" id="JBBPCO010000001">
    <property type="protein sequence ID" value="MEK8088338.1"/>
    <property type="molecule type" value="Genomic_DNA"/>
</dbReference>
<dbReference type="GO" id="GO:0004400">
    <property type="term" value="F:histidinol-phosphate transaminase activity"/>
    <property type="evidence" value="ECO:0007669"/>
    <property type="project" value="UniProtKB-EC"/>
</dbReference>
<evidence type="ECO:0000256" key="4">
    <source>
        <dbReference type="ARBA" id="ARBA00011738"/>
    </source>
</evidence>
<evidence type="ECO:0000256" key="8">
    <source>
        <dbReference type="ARBA" id="ARBA00047481"/>
    </source>
</evidence>
<dbReference type="CDD" id="cd00609">
    <property type="entry name" value="AAT_like"/>
    <property type="match status" value="1"/>
</dbReference>
<comment type="catalytic activity">
    <reaction evidence="8 9">
        <text>L-histidinol phosphate + 2-oxoglutarate = 3-(imidazol-4-yl)-2-oxopropyl phosphate + L-glutamate</text>
        <dbReference type="Rhea" id="RHEA:23744"/>
        <dbReference type="ChEBI" id="CHEBI:16810"/>
        <dbReference type="ChEBI" id="CHEBI:29985"/>
        <dbReference type="ChEBI" id="CHEBI:57766"/>
        <dbReference type="ChEBI" id="CHEBI:57980"/>
        <dbReference type="EC" id="2.6.1.9"/>
    </reaction>
</comment>
<feature type="domain" description="Aminotransferase class I/classII large" evidence="10">
    <location>
        <begin position="41"/>
        <end position="360"/>
    </location>
</feature>
<organism evidence="11 12">
    <name type="scientific">Thermithiobacillus plumbiphilus</name>
    <dbReference type="NCBI Taxonomy" id="1729899"/>
    <lineage>
        <taxon>Bacteria</taxon>
        <taxon>Pseudomonadati</taxon>
        <taxon>Pseudomonadota</taxon>
        <taxon>Acidithiobacillia</taxon>
        <taxon>Acidithiobacillales</taxon>
        <taxon>Thermithiobacillaceae</taxon>
        <taxon>Thermithiobacillus</taxon>
    </lineage>
</organism>
<evidence type="ECO:0000313" key="12">
    <source>
        <dbReference type="Proteomes" id="UP001446205"/>
    </source>
</evidence>
<evidence type="ECO:0000256" key="5">
    <source>
        <dbReference type="ARBA" id="ARBA00022576"/>
    </source>
</evidence>
<dbReference type="PANTHER" id="PTHR43643:SF3">
    <property type="entry name" value="HISTIDINOL-PHOSPHATE AMINOTRANSFERASE"/>
    <property type="match status" value="1"/>
</dbReference>
<protein>
    <recommendedName>
        <fullName evidence="9">Histidinol-phosphate aminotransferase</fullName>
        <ecNumber evidence="9">2.6.1.9</ecNumber>
    </recommendedName>
    <alternativeName>
        <fullName evidence="9">Imidazole acetol-phosphate transaminase</fullName>
    </alternativeName>
</protein>
<comment type="subunit">
    <text evidence="4 9">Homodimer.</text>
</comment>
<name>A0ABU9D6M6_9PROT</name>
<evidence type="ECO:0000256" key="2">
    <source>
        <dbReference type="ARBA" id="ARBA00005011"/>
    </source>
</evidence>
<dbReference type="RefSeq" id="WP_341369404.1">
    <property type="nucleotide sequence ID" value="NZ_JBBPCO010000001.1"/>
</dbReference>
<keyword evidence="7 9" id="KW-0663">Pyridoxal phosphate</keyword>
<evidence type="ECO:0000256" key="1">
    <source>
        <dbReference type="ARBA" id="ARBA00001933"/>
    </source>
</evidence>
<comment type="cofactor">
    <cofactor evidence="1 9">
        <name>pyridoxal 5'-phosphate</name>
        <dbReference type="ChEBI" id="CHEBI:597326"/>
    </cofactor>
</comment>
<dbReference type="InterPro" id="IPR005861">
    <property type="entry name" value="HisP_aminotrans"/>
</dbReference>
<evidence type="ECO:0000256" key="6">
    <source>
        <dbReference type="ARBA" id="ARBA00022679"/>
    </source>
</evidence>
<proteinExistence type="inferred from homology"/>
<keyword evidence="5 9" id="KW-0032">Aminotransferase</keyword>
<keyword evidence="9" id="KW-0028">Amino-acid biosynthesis</keyword>
<evidence type="ECO:0000313" key="11">
    <source>
        <dbReference type="EMBL" id="MEK8088338.1"/>
    </source>
</evidence>
<dbReference type="Gene3D" id="3.40.640.10">
    <property type="entry name" value="Type I PLP-dependent aspartate aminotransferase-like (Major domain)"/>
    <property type="match status" value="1"/>
</dbReference>
<keyword evidence="6 9" id="KW-0808">Transferase</keyword>
<dbReference type="SUPFAM" id="SSF53383">
    <property type="entry name" value="PLP-dependent transferases"/>
    <property type="match status" value="1"/>
</dbReference>
<comment type="similarity">
    <text evidence="3 9">Belongs to the class-II pyridoxal-phosphate-dependent aminotransferase family. Histidinol-phosphate aminotransferase subfamily.</text>
</comment>
<comment type="caution">
    <text evidence="11">The sequence shown here is derived from an EMBL/GenBank/DDBJ whole genome shotgun (WGS) entry which is preliminary data.</text>
</comment>
<evidence type="ECO:0000256" key="9">
    <source>
        <dbReference type="HAMAP-Rule" id="MF_01023"/>
    </source>
</evidence>
<accession>A0ABU9D6M6</accession>
<keyword evidence="9" id="KW-0368">Histidine biosynthesis</keyword>